<name>A0A445FIE8_GLYSO</name>
<comment type="caution">
    <text evidence="2">The sequence shown here is derived from an EMBL/GenBank/DDBJ whole genome shotgun (WGS) entry which is preliminary data.</text>
</comment>
<accession>A0A445FIE8</accession>
<proteinExistence type="predicted"/>
<dbReference type="AlphaFoldDB" id="A0A445FIE8"/>
<sequence length="195" mass="22120">MEPNQFETYVLAVPRTRSNLSSSNNQEVIVIPDVESQNRVQEDGSNKRRRTEEEGEAAAASHSKDINEPLVCPICMDIWTSRRRTSHLIIQSLEAKSTALESKVLRTMIGARKKPNGTREKLHCIFKLRSLHRSHDAGIPSLSIDAFNETLGRAEHMSFDQRIAMMKKLSVAFCRVWSGVVSMKLKKMLEQLSLE</sequence>
<organism evidence="2 3">
    <name type="scientific">Glycine soja</name>
    <name type="common">Wild soybean</name>
    <dbReference type="NCBI Taxonomy" id="3848"/>
    <lineage>
        <taxon>Eukaryota</taxon>
        <taxon>Viridiplantae</taxon>
        <taxon>Streptophyta</taxon>
        <taxon>Embryophyta</taxon>
        <taxon>Tracheophyta</taxon>
        <taxon>Spermatophyta</taxon>
        <taxon>Magnoliopsida</taxon>
        <taxon>eudicotyledons</taxon>
        <taxon>Gunneridae</taxon>
        <taxon>Pentapetalae</taxon>
        <taxon>rosids</taxon>
        <taxon>fabids</taxon>
        <taxon>Fabales</taxon>
        <taxon>Fabaceae</taxon>
        <taxon>Papilionoideae</taxon>
        <taxon>50 kb inversion clade</taxon>
        <taxon>NPAAA clade</taxon>
        <taxon>indigoferoid/millettioid clade</taxon>
        <taxon>Phaseoleae</taxon>
        <taxon>Glycine</taxon>
        <taxon>Glycine subgen. Soja</taxon>
    </lineage>
</organism>
<feature type="compositionally biased region" description="Basic and acidic residues" evidence="1">
    <location>
        <begin position="40"/>
        <end position="52"/>
    </location>
</feature>
<keyword evidence="3" id="KW-1185">Reference proteome</keyword>
<evidence type="ECO:0000313" key="2">
    <source>
        <dbReference type="EMBL" id="RZB48581.1"/>
    </source>
</evidence>
<dbReference type="Proteomes" id="UP000289340">
    <property type="component" value="Chromosome 19"/>
</dbReference>
<gene>
    <name evidence="2" type="ORF">D0Y65_051879</name>
</gene>
<evidence type="ECO:0000313" key="3">
    <source>
        <dbReference type="Proteomes" id="UP000289340"/>
    </source>
</evidence>
<reference evidence="2 3" key="1">
    <citation type="submission" date="2018-09" db="EMBL/GenBank/DDBJ databases">
        <title>A high-quality reference genome of wild soybean provides a powerful tool to mine soybean genomes.</title>
        <authorList>
            <person name="Xie M."/>
            <person name="Chung C.Y.L."/>
            <person name="Li M.-W."/>
            <person name="Wong F.-L."/>
            <person name="Chan T.-F."/>
            <person name="Lam H.-M."/>
        </authorList>
    </citation>
    <scope>NUCLEOTIDE SEQUENCE [LARGE SCALE GENOMIC DNA]</scope>
    <source>
        <strain evidence="3">cv. W05</strain>
        <tissue evidence="2">Hypocotyl of etiolated seedlings</tissue>
    </source>
</reference>
<dbReference type="EMBL" id="QZWG01000019">
    <property type="protein sequence ID" value="RZB48581.1"/>
    <property type="molecule type" value="Genomic_DNA"/>
</dbReference>
<protein>
    <submittedName>
        <fullName evidence="2">Uncharacterized protein</fullName>
    </submittedName>
</protein>
<evidence type="ECO:0000256" key="1">
    <source>
        <dbReference type="SAM" id="MobiDB-lite"/>
    </source>
</evidence>
<feature type="region of interest" description="Disordered" evidence="1">
    <location>
        <begin position="34"/>
        <end position="63"/>
    </location>
</feature>